<evidence type="ECO:0000256" key="1">
    <source>
        <dbReference type="ARBA" id="ARBA00004141"/>
    </source>
</evidence>
<proteinExistence type="inferred from homology"/>
<dbReference type="CDD" id="cd05479">
    <property type="entry name" value="RP_DDI"/>
    <property type="match status" value="1"/>
</dbReference>
<dbReference type="Proteomes" id="UP000001744">
    <property type="component" value="Unassembled WGS sequence"/>
</dbReference>
<dbReference type="RefSeq" id="XP_002174897.1">
    <property type="nucleotide sequence ID" value="XM_002174861.1"/>
</dbReference>
<keyword evidence="4 9" id="KW-0812">Transmembrane</keyword>
<dbReference type="AlphaFoldDB" id="B6K2W4"/>
<dbReference type="InterPro" id="IPR019103">
    <property type="entry name" value="Peptidase_aspartic_DDI1-type"/>
</dbReference>
<dbReference type="MEROPS" id="A28.A06"/>
<evidence type="ECO:0000256" key="9">
    <source>
        <dbReference type="PROSITE-ProRule" id="PRU01087"/>
    </source>
</evidence>
<evidence type="ECO:0000259" key="11">
    <source>
        <dbReference type="PROSITE" id="PS51751"/>
    </source>
</evidence>
<keyword evidence="8 9" id="KW-0472">Membrane</keyword>
<evidence type="ECO:0000313" key="14">
    <source>
        <dbReference type="Proteomes" id="UP000001744"/>
    </source>
</evidence>
<name>B6K2W4_SCHJY</name>
<evidence type="ECO:0000256" key="8">
    <source>
        <dbReference type="ARBA" id="ARBA00023136"/>
    </source>
</evidence>
<reference evidence="12 14" key="1">
    <citation type="journal article" date="2011" name="Science">
        <title>Comparative functional genomics of the fission yeasts.</title>
        <authorList>
            <person name="Rhind N."/>
            <person name="Chen Z."/>
            <person name="Yassour M."/>
            <person name="Thompson D.A."/>
            <person name="Haas B.J."/>
            <person name="Habib N."/>
            <person name="Wapinski I."/>
            <person name="Roy S."/>
            <person name="Lin M.F."/>
            <person name="Heiman D.I."/>
            <person name="Young S.K."/>
            <person name="Furuya K."/>
            <person name="Guo Y."/>
            <person name="Pidoux A."/>
            <person name="Chen H.M."/>
            <person name="Robbertse B."/>
            <person name="Goldberg J.M."/>
            <person name="Aoki K."/>
            <person name="Bayne E.H."/>
            <person name="Berlin A.M."/>
            <person name="Desjardins C.A."/>
            <person name="Dobbs E."/>
            <person name="Dukaj L."/>
            <person name="Fan L."/>
            <person name="FitzGerald M.G."/>
            <person name="French C."/>
            <person name="Gujja S."/>
            <person name="Hansen K."/>
            <person name="Keifenheim D."/>
            <person name="Levin J.Z."/>
            <person name="Mosher R.A."/>
            <person name="Mueller C.A."/>
            <person name="Pfiffner J."/>
            <person name="Priest M."/>
            <person name="Russ C."/>
            <person name="Smialowska A."/>
            <person name="Swoboda P."/>
            <person name="Sykes S.M."/>
            <person name="Vaughn M."/>
            <person name="Vengrova S."/>
            <person name="Yoder R."/>
            <person name="Zeng Q."/>
            <person name="Allshire R."/>
            <person name="Baulcombe D."/>
            <person name="Birren B.W."/>
            <person name="Brown W."/>
            <person name="Ekwall K."/>
            <person name="Kellis M."/>
            <person name="Leatherwood J."/>
            <person name="Levin H."/>
            <person name="Margalit H."/>
            <person name="Martienssen R."/>
            <person name="Nieduszynski C.A."/>
            <person name="Spatafora J.W."/>
            <person name="Friedman N."/>
            <person name="Dalgaard J.Z."/>
            <person name="Baumann P."/>
            <person name="Niki H."/>
            <person name="Regev A."/>
            <person name="Nusbaum C."/>
        </authorList>
    </citation>
    <scope>NUCLEOTIDE SEQUENCE [LARGE SCALE GENOMIC DNA]</scope>
    <source>
        <strain evidence="14">yFS275 / FY16936</strain>
    </source>
</reference>
<dbReference type="EMBL" id="KE651167">
    <property type="protein sequence ID" value="EEB08604.1"/>
    <property type="molecule type" value="Genomic_DNA"/>
</dbReference>
<dbReference type="Pfam" id="PF09668">
    <property type="entry name" value="Asp_protease"/>
    <property type="match status" value="1"/>
</dbReference>
<dbReference type="InterPro" id="IPR033118">
    <property type="entry name" value="EXPERA"/>
</dbReference>
<organism evidence="12 14">
    <name type="scientific">Schizosaccharomyces japonicus (strain yFS275 / FY16936)</name>
    <name type="common">Fission yeast</name>
    <dbReference type="NCBI Taxonomy" id="402676"/>
    <lineage>
        <taxon>Eukaryota</taxon>
        <taxon>Fungi</taxon>
        <taxon>Dikarya</taxon>
        <taxon>Ascomycota</taxon>
        <taxon>Taphrinomycotina</taxon>
        <taxon>Schizosaccharomycetes</taxon>
        <taxon>Schizosaccharomycetales</taxon>
        <taxon>Schizosaccharomycetaceae</taxon>
        <taxon>Schizosaccharomyces</taxon>
    </lineage>
</organism>
<evidence type="ECO:0000256" key="7">
    <source>
        <dbReference type="ARBA" id="ARBA00022989"/>
    </source>
</evidence>
<evidence type="ECO:0000256" key="3">
    <source>
        <dbReference type="ARBA" id="ARBA00022670"/>
    </source>
</evidence>
<dbReference type="InterPro" id="IPR021109">
    <property type="entry name" value="Peptidase_aspartic_dom_sf"/>
</dbReference>
<keyword evidence="14" id="KW-1185">Reference proteome</keyword>
<keyword evidence="6" id="KW-0378">Hydrolase</keyword>
<feature type="transmembrane region" description="Helical" evidence="10">
    <location>
        <begin position="6"/>
        <end position="29"/>
    </location>
</feature>
<dbReference type="STRING" id="402676.B6K2W4"/>
<evidence type="ECO:0000256" key="4">
    <source>
        <dbReference type="ARBA" id="ARBA00022692"/>
    </source>
</evidence>
<accession>B6K2W4</accession>
<dbReference type="PANTHER" id="PTHR12917">
    <property type="entry name" value="ASPARTYL PROTEASE DDI-RELATED"/>
    <property type="match status" value="1"/>
</dbReference>
<protein>
    <submittedName>
        <fullName evidence="12">UBA domain-containing protein Mud1</fullName>
    </submittedName>
</protein>
<keyword evidence="5" id="KW-0064">Aspartyl protease</keyword>
<dbReference type="OrthoDB" id="1047367at2759"/>
<sequence length="454" mass="51590">MSVTIYFWYLFIHLIFAFLVDLPVGEWLGPYFHFLSGLRYAYLKQFRDPILLEEAAWKRSFFLSEAFIQIPFLFWASYQLYKLLYVEACSATVKLKNEVPTDENKTSITSKALLAKYDFSVETLFNNNVHLILGILIYSVHSGTTTIACIAELLERQQWTIVCFYAPYVIVPLWMTVDTSKRILLLTNRRTNASSVAASRQNTLLANPELLQRVQSMFPQLAQAVRSPSAFEQAWLSINPASFFTSASLNNSSMQFSSEVADEDLMAVAVQQRIEEQIRQDAIAENMQTALENHPETFTQVPMLYVPVEVNGQPVKAFVDSGAQATIASSDCIRRCNLTHLIDKRFSGVARGVGTAKIVGVIHSAPLKIGKLFLPCKFTVLEQQDVDLLLGLDMLRRYQACIDLNENVLCFHSERIPFLPESEIPKAKPIIWDQRFLPIPFRGLPNPLRPRKAF</sequence>
<dbReference type="GO" id="GO:0016020">
    <property type="term" value="C:membrane"/>
    <property type="evidence" value="ECO:0007669"/>
    <property type="project" value="UniProtKB-SubCell"/>
</dbReference>
<evidence type="ECO:0000256" key="6">
    <source>
        <dbReference type="ARBA" id="ARBA00022801"/>
    </source>
</evidence>
<dbReference type="PROSITE" id="PS51751">
    <property type="entry name" value="EXPERA"/>
    <property type="match status" value="1"/>
</dbReference>
<dbReference type="PANTHER" id="PTHR12917:SF1">
    <property type="entry name" value="AT13091P"/>
    <property type="match status" value="1"/>
</dbReference>
<feature type="domain" description="EXPERA" evidence="11">
    <location>
        <begin position="2"/>
        <end position="176"/>
    </location>
</feature>
<dbReference type="Pfam" id="PF05241">
    <property type="entry name" value="EBP"/>
    <property type="match status" value="1"/>
</dbReference>
<evidence type="ECO:0000256" key="10">
    <source>
        <dbReference type="SAM" id="Phobius"/>
    </source>
</evidence>
<comment type="similarity">
    <text evidence="2">Belongs to the DDI1 family.</text>
</comment>
<dbReference type="eggNOG" id="KOG0012">
    <property type="taxonomic scope" value="Eukaryota"/>
</dbReference>
<dbReference type="GO" id="GO:0004190">
    <property type="term" value="F:aspartic-type endopeptidase activity"/>
    <property type="evidence" value="ECO:0007669"/>
    <property type="project" value="UniProtKB-KW"/>
</dbReference>
<dbReference type="VEuPathDB" id="FungiDB:SJAG_03763"/>
<keyword evidence="7 9" id="KW-1133">Transmembrane helix</keyword>
<dbReference type="GeneID" id="7050408"/>
<gene>
    <name evidence="13" type="primary">mud1</name>
    <name evidence="12" type="ORF">SJAG_03763</name>
</gene>
<comment type="subcellular location">
    <subcellularLocation>
        <location evidence="1">Membrane</location>
        <topology evidence="1">Multi-pass membrane protein</topology>
    </subcellularLocation>
</comment>
<evidence type="ECO:0000256" key="5">
    <source>
        <dbReference type="ARBA" id="ARBA00022750"/>
    </source>
</evidence>
<dbReference type="GO" id="GO:0006508">
    <property type="term" value="P:proteolysis"/>
    <property type="evidence" value="ECO:0007669"/>
    <property type="project" value="UniProtKB-KW"/>
</dbReference>
<evidence type="ECO:0000313" key="13">
    <source>
        <dbReference type="JaponicusDB" id="SJAG_03763"/>
    </source>
</evidence>
<evidence type="ECO:0000256" key="2">
    <source>
        <dbReference type="ARBA" id="ARBA00009136"/>
    </source>
</evidence>
<dbReference type="SUPFAM" id="SSF50630">
    <property type="entry name" value="Acid proteases"/>
    <property type="match status" value="1"/>
</dbReference>
<dbReference type="JaponicusDB" id="SJAG_03763">
    <property type="gene designation" value="mud1"/>
</dbReference>
<keyword evidence="3" id="KW-0645">Protease</keyword>
<dbReference type="HOGENOM" id="CLU_045292_0_0_1"/>
<evidence type="ECO:0000313" key="12">
    <source>
        <dbReference type="EMBL" id="EEB08604.1"/>
    </source>
</evidence>
<dbReference type="Gene3D" id="2.40.70.10">
    <property type="entry name" value="Acid Proteases"/>
    <property type="match status" value="1"/>
</dbReference>